<evidence type="ECO:0000256" key="3">
    <source>
        <dbReference type="ARBA" id="ARBA00022692"/>
    </source>
</evidence>
<keyword evidence="1" id="KW-1003">Cell membrane</keyword>
<dbReference type="GO" id="GO:0030288">
    <property type="term" value="C:outer membrane-bounded periplasmic space"/>
    <property type="evidence" value="ECO:0007669"/>
    <property type="project" value="TreeGrafter"/>
</dbReference>
<evidence type="ECO:0000256" key="5">
    <source>
        <dbReference type="ARBA" id="ARBA00023136"/>
    </source>
</evidence>
<dbReference type="PANTHER" id="PTHR37481">
    <property type="entry name" value="LIPOPOLYSACCHARIDE EXPORT SYSTEM PROTEIN LPTC"/>
    <property type="match status" value="1"/>
</dbReference>
<dbReference type="Gene3D" id="2.60.450.10">
    <property type="entry name" value="Lipopolysaccharide (LPS) transport protein A like domain"/>
    <property type="match status" value="1"/>
</dbReference>
<accession>A0A645EIV4</accession>
<dbReference type="EMBL" id="VSSQ01047223">
    <property type="protein sequence ID" value="MPN01202.1"/>
    <property type="molecule type" value="Genomic_DNA"/>
</dbReference>
<dbReference type="AlphaFoldDB" id="A0A645EIV4"/>
<evidence type="ECO:0008006" key="7">
    <source>
        <dbReference type="Google" id="ProtNLM"/>
    </source>
</evidence>
<proteinExistence type="predicted"/>
<dbReference type="Pfam" id="PF06835">
    <property type="entry name" value="LptC"/>
    <property type="match status" value="1"/>
</dbReference>
<evidence type="ECO:0000313" key="6">
    <source>
        <dbReference type="EMBL" id="MPN01202.1"/>
    </source>
</evidence>
<dbReference type="InterPro" id="IPR010664">
    <property type="entry name" value="LipoPS_assembly_LptC-rel"/>
</dbReference>
<evidence type="ECO:0000256" key="2">
    <source>
        <dbReference type="ARBA" id="ARBA00022519"/>
    </source>
</evidence>
<protein>
    <recommendedName>
        <fullName evidence="7">LPS export ABC transporter periplasmic protein LptC</fullName>
    </recommendedName>
</protein>
<gene>
    <name evidence="6" type="ORF">SDC9_148408</name>
</gene>
<dbReference type="GO" id="GO:0017089">
    <property type="term" value="F:glycolipid transfer activity"/>
    <property type="evidence" value="ECO:0007669"/>
    <property type="project" value="TreeGrafter"/>
</dbReference>
<keyword evidence="2" id="KW-0997">Cell inner membrane</keyword>
<dbReference type="PANTHER" id="PTHR37481:SF1">
    <property type="entry name" value="LIPOPOLYSACCHARIDE EXPORT SYSTEM PROTEIN LPTC"/>
    <property type="match status" value="1"/>
</dbReference>
<reference evidence="6" key="1">
    <citation type="submission" date="2019-08" db="EMBL/GenBank/DDBJ databases">
        <authorList>
            <person name="Kucharzyk K."/>
            <person name="Murdoch R.W."/>
            <person name="Higgins S."/>
            <person name="Loffler F."/>
        </authorList>
    </citation>
    <scope>NUCLEOTIDE SEQUENCE</scope>
</reference>
<dbReference type="NCBIfam" id="TIGR04409">
    <property type="entry name" value="LptC_YrbK"/>
    <property type="match status" value="1"/>
</dbReference>
<keyword evidence="5" id="KW-0472">Membrane</keyword>
<comment type="caution">
    <text evidence="6">The sequence shown here is derived from an EMBL/GenBank/DDBJ whole genome shotgun (WGS) entry which is preliminary data.</text>
</comment>
<organism evidence="6">
    <name type="scientific">bioreactor metagenome</name>
    <dbReference type="NCBI Taxonomy" id="1076179"/>
    <lineage>
        <taxon>unclassified sequences</taxon>
        <taxon>metagenomes</taxon>
        <taxon>ecological metagenomes</taxon>
    </lineage>
</organism>
<dbReference type="InterPro" id="IPR052363">
    <property type="entry name" value="LPS_export_LptC"/>
</dbReference>
<sequence length="183" mass="20715">MMLLKKELSKLFIICSLICLNAACQKTEAVKPIATDLNIEKRADQTCYNFDISFIDSSNTKAVLKSKRARIFLDSNKTFLDSGVNVFFYTENGKQTGTLAADNLIIDDITKNMFATSNVVVISDSSKTRLETNKLEWNNENQKIYSNVYVKIISPTETIEGWGLESDEKLTNYKIFKVKGIKQ</sequence>
<keyword evidence="3" id="KW-0812">Transmembrane</keyword>
<name>A0A645EIV4_9ZZZZ</name>
<dbReference type="GO" id="GO:0005886">
    <property type="term" value="C:plasma membrane"/>
    <property type="evidence" value="ECO:0007669"/>
    <property type="project" value="InterPro"/>
</dbReference>
<dbReference type="GO" id="GO:0015221">
    <property type="term" value="F:lipopolysaccharide transmembrane transporter activity"/>
    <property type="evidence" value="ECO:0007669"/>
    <property type="project" value="InterPro"/>
</dbReference>
<keyword evidence="4" id="KW-1133">Transmembrane helix</keyword>
<evidence type="ECO:0000256" key="4">
    <source>
        <dbReference type="ARBA" id="ARBA00022989"/>
    </source>
</evidence>
<evidence type="ECO:0000256" key="1">
    <source>
        <dbReference type="ARBA" id="ARBA00022475"/>
    </source>
</evidence>
<dbReference type="InterPro" id="IPR026265">
    <property type="entry name" value="LptC"/>
</dbReference>